<dbReference type="EMBL" id="FNUG01000001">
    <property type="protein sequence ID" value="SEE33458.1"/>
    <property type="molecule type" value="Genomic_DNA"/>
</dbReference>
<dbReference type="Pfam" id="PF10677">
    <property type="entry name" value="DUF2490"/>
    <property type="match status" value="1"/>
</dbReference>
<protein>
    <recommendedName>
        <fullName evidence="3">DUF2490 domain-containing protein</fullName>
    </recommendedName>
</protein>
<gene>
    <name evidence="1" type="ORF">SAMN04488034_101289</name>
</gene>
<reference evidence="1 2" key="1">
    <citation type="submission" date="2016-10" db="EMBL/GenBank/DDBJ databases">
        <authorList>
            <person name="de Groot N.N."/>
        </authorList>
    </citation>
    <scope>NUCLEOTIDE SEQUENCE [LARGE SCALE GENOMIC DNA]</scope>
    <source>
        <strain evidence="1 2">DSM 23553</strain>
    </source>
</reference>
<dbReference type="InterPro" id="IPR019619">
    <property type="entry name" value="DUF2490"/>
</dbReference>
<proteinExistence type="predicted"/>
<sequence>MLQERSNGERISGYQHDHLELNHFTNYITNESLVLSLGLRYRFREMFNSLSTDEFRIIEQAEISPQASVFSHRVRLEQRFRKIIIHRLRYELSFSRPLGSSLDFMAATEALYAVAAETKPEAEQRFSIGIENTSFKDLELGLGFEYRMENYTRQLAHEFFLTTELTLNLN</sequence>
<dbReference type="OrthoDB" id="1436620at2"/>
<dbReference type="Proteomes" id="UP000199448">
    <property type="component" value="Unassembled WGS sequence"/>
</dbReference>
<organism evidence="1 2">
    <name type="scientific">Salinimicrobium catena</name>
    <dbReference type="NCBI Taxonomy" id="390640"/>
    <lineage>
        <taxon>Bacteria</taxon>
        <taxon>Pseudomonadati</taxon>
        <taxon>Bacteroidota</taxon>
        <taxon>Flavobacteriia</taxon>
        <taxon>Flavobacteriales</taxon>
        <taxon>Flavobacteriaceae</taxon>
        <taxon>Salinimicrobium</taxon>
    </lineage>
</organism>
<accession>A0A1H5I1W4</accession>
<dbReference type="RefSeq" id="WP_093111014.1">
    <property type="nucleotide sequence ID" value="NZ_FNGG01000001.1"/>
</dbReference>
<evidence type="ECO:0000313" key="2">
    <source>
        <dbReference type="Proteomes" id="UP000199448"/>
    </source>
</evidence>
<name>A0A1H5I1W4_9FLAO</name>
<keyword evidence="2" id="KW-1185">Reference proteome</keyword>
<evidence type="ECO:0008006" key="3">
    <source>
        <dbReference type="Google" id="ProtNLM"/>
    </source>
</evidence>
<evidence type="ECO:0000313" key="1">
    <source>
        <dbReference type="EMBL" id="SEE33458.1"/>
    </source>
</evidence>
<dbReference type="AlphaFoldDB" id="A0A1H5I1W4"/>